<protein>
    <submittedName>
        <fullName evidence="1">Unannotated protein</fullName>
    </submittedName>
</protein>
<sequence length="59" mass="6580">MPRLDGGADVELDAALRDVADGGKFELKMRCEPFRLHVVAVRGHVLHHVGEVIPHEVRQ</sequence>
<dbReference type="AlphaFoldDB" id="A0A6J6F595"/>
<organism evidence="1">
    <name type="scientific">freshwater metagenome</name>
    <dbReference type="NCBI Taxonomy" id="449393"/>
    <lineage>
        <taxon>unclassified sequences</taxon>
        <taxon>metagenomes</taxon>
        <taxon>ecological metagenomes</taxon>
    </lineage>
</organism>
<proteinExistence type="predicted"/>
<evidence type="ECO:0000313" key="1">
    <source>
        <dbReference type="EMBL" id="CAB4583981.1"/>
    </source>
</evidence>
<reference evidence="1" key="1">
    <citation type="submission" date="2020-05" db="EMBL/GenBank/DDBJ databases">
        <authorList>
            <person name="Chiriac C."/>
            <person name="Salcher M."/>
            <person name="Ghai R."/>
            <person name="Kavagutti S V."/>
        </authorList>
    </citation>
    <scope>NUCLEOTIDE SEQUENCE</scope>
</reference>
<accession>A0A6J6F595</accession>
<dbReference type="EMBL" id="CAEZTT010000157">
    <property type="protein sequence ID" value="CAB4583981.1"/>
    <property type="molecule type" value="Genomic_DNA"/>
</dbReference>
<gene>
    <name evidence="1" type="ORF">UFOPK1726_01105</name>
</gene>
<name>A0A6J6F595_9ZZZZ</name>